<reference evidence="2" key="1">
    <citation type="journal article" date="2020" name="mSystems">
        <title>Genome- and Community-Level Interaction Insights into Carbon Utilization and Element Cycling Functions of Hydrothermarchaeota in Hydrothermal Sediment.</title>
        <authorList>
            <person name="Zhou Z."/>
            <person name="Liu Y."/>
            <person name="Xu W."/>
            <person name="Pan J."/>
            <person name="Luo Z.H."/>
            <person name="Li M."/>
        </authorList>
    </citation>
    <scope>NUCLEOTIDE SEQUENCE [LARGE SCALE GENOMIC DNA]</scope>
    <source>
        <strain evidence="1">SpSt-629</strain>
        <strain evidence="2">SpSt-688</strain>
    </source>
</reference>
<comment type="caution">
    <text evidence="2">The sequence shown here is derived from an EMBL/GenBank/DDBJ whole genome shotgun (WGS) entry which is preliminary data.</text>
</comment>
<dbReference type="AlphaFoldDB" id="A0A7J3MWK2"/>
<dbReference type="EMBL" id="DTAU01000085">
    <property type="protein sequence ID" value="HFQ78889.1"/>
    <property type="molecule type" value="Genomic_DNA"/>
</dbReference>
<dbReference type="Pfam" id="PF20583">
    <property type="entry name" value="DUF6786"/>
    <property type="match status" value="1"/>
</dbReference>
<name>A0A7J3MWK2_9CREN</name>
<sequence length="346" mass="39607">MKIDDFLAILNKFTRSVIIKKNDARVIIGERGGRIIWISIGEDSNLLWTHPRIEKVFEANEWNQGGLRTWISPERNFFYRDPENFRGWFCPHTIDPASYRIVKSGNSRVVLEGEISAQDKLHNVDLRGYIRKEIELLEVYRGIVRLRVREGLLVDYPLRVNLWILAQVPITEAGVGTVLIPVKPMAQPIHYFVEIPPNRLTVKTDHVAFKIDGCFTSKIGVKPEDLRELGRAEISYVAKFNSGDWYMLMLSTKDAPIGQEDCLDVPKLNPEGLRGAVQSYNSGPEAFSDIRFGEIELHFSPAINIAGKNLSTIEYELIGFVGRREQVISKIRRMMKIKTPKIYIKP</sequence>
<evidence type="ECO:0000313" key="1">
    <source>
        <dbReference type="EMBL" id="HFQ78889.1"/>
    </source>
</evidence>
<gene>
    <name evidence="1" type="ORF">ENT99_04195</name>
    <name evidence="2" type="ORF">ENU64_00590</name>
</gene>
<protein>
    <submittedName>
        <fullName evidence="2">Uncharacterized protein</fullName>
    </submittedName>
</protein>
<dbReference type="EMBL" id="DTDH01000013">
    <property type="protein sequence ID" value="HGT97912.1"/>
    <property type="molecule type" value="Genomic_DNA"/>
</dbReference>
<proteinExistence type="predicted"/>
<accession>A0A7J3MWK2</accession>
<evidence type="ECO:0000313" key="2">
    <source>
        <dbReference type="EMBL" id="HGT97912.1"/>
    </source>
</evidence>
<dbReference type="InterPro" id="IPR046713">
    <property type="entry name" value="DUF6786"/>
</dbReference>
<organism evidence="2">
    <name type="scientific">Ignisphaera aggregans</name>
    <dbReference type="NCBI Taxonomy" id="334771"/>
    <lineage>
        <taxon>Archaea</taxon>
        <taxon>Thermoproteota</taxon>
        <taxon>Thermoprotei</taxon>
        <taxon>Desulfurococcales</taxon>
        <taxon>Desulfurococcaceae</taxon>
        <taxon>Ignisphaera</taxon>
    </lineage>
</organism>